<dbReference type="PANTHER" id="PTHR15422:SF45">
    <property type="entry name" value="CYTOCHROME B561 DOMAIN-CONTAINING PROTEIN"/>
    <property type="match status" value="1"/>
</dbReference>
<keyword evidence="10 12" id="KW-0472">Membrane</keyword>
<protein>
    <recommendedName>
        <fullName evidence="13">Cytochrome b561 domain-containing protein</fullName>
    </recommendedName>
</protein>
<evidence type="ECO:0000256" key="3">
    <source>
        <dbReference type="ARBA" id="ARBA00022448"/>
    </source>
</evidence>
<keyword evidence="5 12" id="KW-0812">Transmembrane</keyword>
<feature type="transmembrane region" description="Helical" evidence="12">
    <location>
        <begin position="191"/>
        <end position="214"/>
    </location>
</feature>
<dbReference type="AlphaFoldDB" id="A0A0K6GBJ2"/>
<evidence type="ECO:0000256" key="12">
    <source>
        <dbReference type="SAM" id="Phobius"/>
    </source>
</evidence>
<feature type="transmembrane region" description="Helical" evidence="12">
    <location>
        <begin position="146"/>
        <end position="170"/>
    </location>
</feature>
<evidence type="ECO:0000256" key="4">
    <source>
        <dbReference type="ARBA" id="ARBA00022617"/>
    </source>
</evidence>
<evidence type="ECO:0000256" key="6">
    <source>
        <dbReference type="ARBA" id="ARBA00022723"/>
    </source>
</evidence>
<dbReference type="SMART" id="SM00665">
    <property type="entry name" value="B561"/>
    <property type="match status" value="1"/>
</dbReference>
<dbReference type="PROSITE" id="PS50939">
    <property type="entry name" value="CYTOCHROME_B561"/>
    <property type="match status" value="1"/>
</dbReference>
<accession>A0A0K6GBJ2</accession>
<proteinExistence type="predicted"/>
<dbReference type="GO" id="GO:0016020">
    <property type="term" value="C:membrane"/>
    <property type="evidence" value="ECO:0007669"/>
    <property type="project" value="UniProtKB-SubCell"/>
</dbReference>
<dbReference type="GO" id="GO:0140575">
    <property type="term" value="F:transmembrane monodehydroascorbate reductase activity"/>
    <property type="evidence" value="ECO:0007669"/>
    <property type="project" value="InterPro"/>
</dbReference>
<dbReference type="CDD" id="cd08761">
    <property type="entry name" value="Cyt_b561_CYB561D2_like"/>
    <property type="match status" value="1"/>
</dbReference>
<feature type="transmembrane region" description="Helical" evidence="12">
    <location>
        <begin position="81"/>
        <end position="103"/>
    </location>
</feature>
<evidence type="ECO:0000256" key="8">
    <source>
        <dbReference type="ARBA" id="ARBA00022989"/>
    </source>
</evidence>
<reference evidence="14 15" key="1">
    <citation type="submission" date="2015-07" db="EMBL/GenBank/DDBJ databases">
        <authorList>
            <person name="Noorani M."/>
        </authorList>
    </citation>
    <scope>NUCLEOTIDE SEQUENCE [LARGE SCALE GENOMIC DNA]</scope>
    <source>
        <strain evidence="14">BBA 69670</strain>
    </source>
</reference>
<name>A0A0K6GBJ2_9AGAM</name>
<dbReference type="Proteomes" id="UP000044841">
    <property type="component" value="Unassembled WGS sequence"/>
</dbReference>
<dbReference type="InterPro" id="IPR045150">
    <property type="entry name" value="CYB561D1/2"/>
</dbReference>
<feature type="transmembrane region" description="Helical" evidence="12">
    <location>
        <begin position="220"/>
        <end position="240"/>
    </location>
</feature>
<keyword evidence="9" id="KW-0408">Iron</keyword>
<gene>
    <name evidence="14" type="ORF">RSOLAG22IIIB_01855</name>
</gene>
<evidence type="ECO:0000256" key="10">
    <source>
        <dbReference type="ARBA" id="ARBA00023136"/>
    </source>
</evidence>
<dbReference type="PANTHER" id="PTHR15422">
    <property type="entry name" value="OS05G0565100 PROTEIN"/>
    <property type="match status" value="1"/>
</dbReference>
<keyword evidence="6" id="KW-0479">Metal-binding</keyword>
<evidence type="ECO:0000256" key="2">
    <source>
        <dbReference type="ARBA" id="ARBA00004141"/>
    </source>
</evidence>
<evidence type="ECO:0000313" key="15">
    <source>
        <dbReference type="Proteomes" id="UP000044841"/>
    </source>
</evidence>
<evidence type="ECO:0000256" key="7">
    <source>
        <dbReference type="ARBA" id="ARBA00022982"/>
    </source>
</evidence>
<comment type="subcellular location">
    <subcellularLocation>
        <location evidence="2">Membrane</location>
        <topology evidence="2">Multi-pass membrane protein</topology>
    </subcellularLocation>
</comment>
<dbReference type="Pfam" id="PF03188">
    <property type="entry name" value="Cytochrom_B561"/>
    <property type="match status" value="1"/>
</dbReference>
<dbReference type="GO" id="GO:0046872">
    <property type="term" value="F:metal ion binding"/>
    <property type="evidence" value="ECO:0007669"/>
    <property type="project" value="UniProtKB-KW"/>
</dbReference>
<evidence type="ECO:0000256" key="9">
    <source>
        <dbReference type="ARBA" id="ARBA00023004"/>
    </source>
</evidence>
<dbReference type="EMBL" id="CYGV01001622">
    <property type="protein sequence ID" value="CUA75855.1"/>
    <property type="molecule type" value="Genomic_DNA"/>
</dbReference>
<evidence type="ECO:0000313" key="14">
    <source>
        <dbReference type="EMBL" id="CUA75855.1"/>
    </source>
</evidence>
<keyword evidence="7" id="KW-0249">Electron transport</keyword>
<comment type="cofactor">
    <cofactor evidence="1">
        <name>heme b</name>
        <dbReference type="ChEBI" id="CHEBI:60344"/>
    </cofactor>
</comment>
<keyword evidence="4" id="KW-0349">Heme</keyword>
<dbReference type="Gene3D" id="1.20.120.1770">
    <property type="match status" value="1"/>
</dbReference>
<evidence type="ECO:0000256" key="5">
    <source>
        <dbReference type="ARBA" id="ARBA00022692"/>
    </source>
</evidence>
<feature type="transmembrane region" description="Helical" evidence="12">
    <location>
        <begin position="44"/>
        <end position="61"/>
    </location>
</feature>
<evidence type="ECO:0000256" key="11">
    <source>
        <dbReference type="SAM" id="MobiDB-lite"/>
    </source>
</evidence>
<evidence type="ECO:0000256" key="1">
    <source>
        <dbReference type="ARBA" id="ARBA00001970"/>
    </source>
</evidence>
<keyword evidence="15" id="KW-1185">Reference proteome</keyword>
<feature type="transmembrane region" description="Helical" evidence="12">
    <location>
        <begin position="115"/>
        <end position="134"/>
    </location>
</feature>
<dbReference type="InterPro" id="IPR006593">
    <property type="entry name" value="Cyt_b561/ferric_Rdtase_TM"/>
</dbReference>
<keyword evidence="8 12" id="KW-1133">Transmembrane helix</keyword>
<keyword evidence="3" id="KW-0813">Transport</keyword>
<evidence type="ECO:0000259" key="13">
    <source>
        <dbReference type="PROSITE" id="PS50939"/>
    </source>
</evidence>
<organism evidence="14 15">
    <name type="scientific">Rhizoctonia solani</name>
    <dbReference type="NCBI Taxonomy" id="456999"/>
    <lineage>
        <taxon>Eukaryota</taxon>
        <taxon>Fungi</taxon>
        <taxon>Dikarya</taxon>
        <taxon>Basidiomycota</taxon>
        <taxon>Agaricomycotina</taxon>
        <taxon>Agaricomycetes</taxon>
        <taxon>Cantharellales</taxon>
        <taxon>Ceratobasidiaceae</taxon>
        <taxon>Rhizoctonia</taxon>
    </lineage>
</organism>
<feature type="region of interest" description="Disordered" evidence="11">
    <location>
        <begin position="1"/>
        <end position="25"/>
    </location>
</feature>
<sequence length="253" mass="27952">MSGNDVERQALLPPPHTRQDSDVHHRAADSVLQRQELRPRDPPLWGLASISLLAIVGYTWYTVFVHADFIQMGYFAVHPTLQTAAVLAFAMGVMTLQPTLSAASKEAGRTRHQKFQLGLGFPLIILGSLAVIVHKEKMGWGHFTSLHSRFGLASLILLVIQGVAGAASLWGKGIMVGGEERGKALWKWHRLLGYIILPMLLITISMGGTTTYWGKMNTNLAGRIVFYYIAPAYALVALWGRARVHKMPQLGFK</sequence>
<feature type="domain" description="Cytochrome b561" evidence="13">
    <location>
        <begin position="41"/>
        <end position="245"/>
    </location>
</feature>